<dbReference type="Pfam" id="PF07510">
    <property type="entry name" value="GmrSD_C"/>
    <property type="match status" value="1"/>
</dbReference>
<evidence type="ECO:0000313" key="4">
    <source>
        <dbReference type="EMBL" id="EGD57089.1"/>
    </source>
</evidence>
<protein>
    <recommendedName>
        <fullName evidence="6">DUF262 domain-containing protein</fullName>
    </recommendedName>
</protein>
<dbReference type="REBASE" id="58898">
    <property type="entry name" value="Gne59395GmrSDP"/>
</dbReference>
<sequence>METNKRTPQELFIQPQHFVIPLFQRGYVWKQEEQWEPLWKDVCRVADFHLAEPGRVVQHFLGAVVLQGSESRSYTMPMWNVIDGQQRLTTLQIMMDAVSAAIMRDGTDRYGRRLEALTHNSPDYVPVGESRLKLRHLNNDRAAFDEVMDAEPPVDYPALVAGDSLIVRAHQFFTTAAAQWLGDVDDDRFVDRAEALATVLQSDLQLVTIELAAAEDSQEIFETLNARGTPLTAADLVRNFVFQRIEAEGGDAEEVYKEVWPFETKFWAAEVSIGRYLASRSSVFINQWLMARTGEDVRLQATFTRFKSYVAHLPDSRVGELLPVIKQQADAYEGWTNAASRAEGSLDRTELAVYRMKAAGSEVLKPLLIWLHEPARQLPSSVIDQVVGVCESWVQRRQLLRLTNTDIGRVVADLMRVNTATPADELVKRVTEYLSRLNFTSSYWPGDAEVRSTLVSENVYRRFPRPRLRSLLEAIENEYRAETGQPQVPRSGLPIEHILPQKWEENWPVGDDAAALRRQDHVHRLGNLTLLTQKLNSKVSNSPWPIKRSALLQNNTLTLTGRLIESTSGAEWDEEMIDQRTESMIDTLLTVWPVPDGHTGTVLDPQSKPQEWVELKHLIDAGLLAPGEVVQPVSQDLAGTRAIVTAHGTLALDGREFSTPSGAGHHVRKRATNGWHFWVLDDGRKLNDLRADFLASKG</sequence>
<evidence type="ECO:0000259" key="2">
    <source>
        <dbReference type="Pfam" id="PF07510"/>
    </source>
</evidence>
<keyword evidence="5" id="KW-1185">Reference proteome</keyword>
<dbReference type="eggNOG" id="COG1479">
    <property type="taxonomic scope" value="Bacteria"/>
</dbReference>
<evidence type="ECO:0008006" key="6">
    <source>
        <dbReference type="Google" id="ProtNLM"/>
    </source>
</evidence>
<gene>
    <name evidence="4" type="ORF">SCNU_01905</name>
</gene>
<reference evidence="4 5" key="1">
    <citation type="journal article" date="2011" name="J. Bacteriol.">
        <title>Draft Genome Sequence of Gordonia neofelifaecis NRRL B-59395, a Cholesterol-Degrading Actinomycete.</title>
        <authorList>
            <person name="Ge F."/>
            <person name="Li W."/>
            <person name="Chen G."/>
            <person name="Liu Y."/>
            <person name="Zhang G."/>
            <person name="Yong B."/>
            <person name="Wang Q."/>
            <person name="Wang N."/>
            <person name="Huang Z."/>
            <person name="Li W."/>
            <person name="Wang J."/>
            <person name="Wu C."/>
            <person name="Xie Q."/>
            <person name="Liu G."/>
        </authorList>
    </citation>
    <scope>NUCLEOTIDE SEQUENCE [LARGE SCALE GENOMIC DNA]</scope>
    <source>
        <strain evidence="4 5">NRRL B-59395</strain>
    </source>
</reference>
<dbReference type="InterPro" id="IPR004919">
    <property type="entry name" value="GmrSD_N"/>
</dbReference>
<dbReference type="RefSeq" id="WP_009677654.1">
    <property type="nucleotide sequence ID" value="NZ_AEUD01000001.1"/>
</dbReference>
<proteinExistence type="predicted"/>
<accession>F1YDZ9</accession>
<dbReference type="STRING" id="644548.SCNU_01905"/>
<feature type="domain" description="RAMA" evidence="3">
    <location>
        <begin position="607"/>
        <end position="696"/>
    </location>
</feature>
<dbReference type="Pfam" id="PF18755">
    <property type="entry name" value="RAMA"/>
    <property type="match status" value="1"/>
</dbReference>
<dbReference type="PANTHER" id="PTHR35149">
    <property type="entry name" value="SLL5132 PROTEIN"/>
    <property type="match status" value="1"/>
</dbReference>
<feature type="domain" description="GmrSD restriction endonucleases N-terminal" evidence="1">
    <location>
        <begin position="11"/>
        <end position="242"/>
    </location>
</feature>
<dbReference type="PANTHER" id="PTHR35149:SF1">
    <property type="entry name" value="DUF5655 DOMAIN-CONTAINING PROTEIN"/>
    <property type="match status" value="1"/>
</dbReference>
<name>F1YDZ9_9ACTN</name>
<organism evidence="4 5">
    <name type="scientific">Gordonia neofelifaecis NRRL B-59395</name>
    <dbReference type="NCBI Taxonomy" id="644548"/>
    <lineage>
        <taxon>Bacteria</taxon>
        <taxon>Bacillati</taxon>
        <taxon>Actinomycetota</taxon>
        <taxon>Actinomycetes</taxon>
        <taxon>Mycobacteriales</taxon>
        <taxon>Gordoniaceae</taxon>
        <taxon>Gordonia</taxon>
    </lineage>
</organism>
<evidence type="ECO:0000313" key="5">
    <source>
        <dbReference type="Proteomes" id="UP000035065"/>
    </source>
</evidence>
<feature type="domain" description="GmrSD restriction endonucleases C-terminal" evidence="2">
    <location>
        <begin position="444"/>
        <end position="586"/>
    </location>
</feature>
<dbReference type="InterPro" id="IPR011089">
    <property type="entry name" value="GmrSD_C"/>
</dbReference>
<dbReference type="Proteomes" id="UP000035065">
    <property type="component" value="Unassembled WGS sequence"/>
</dbReference>
<evidence type="ECO:0000259" key="1">
    <source>
        <dbReference type="Pfam" id="PF03235"/>
    </source>
</evidence>
<dbReference type="AlphaFoldDB" id="F1YDZ9"/>
<dbReference type="InterPro" id="IPR040843">
    <property type="entry name" value="RAMA"/>
</dbReference>
<evidence type="ECO:0000259" key="3">
    <source>
        <dbReference type="Pfam" id="PF18755"/>
    </source>
</evidence>
<dbReference type="Pfam" id="PF03235">
    <property type="entry name" value="GmrSD_N"/>
    <property type="match status" value="1"/>
</dbReference>
<comment type="caution">
    <text evidence="4">The sequence shown here is derived from an EMBL/GenBank/DDBJ whole genome shotgun (WGS) entry which is preliminary data.</text>
</comment>
<dbReference type="EMBL" id="AEUD01000001">
    <property type="protein sequence ID" value="EGD57089.1"/>
    <property type="molecule type" value="Genomic_DNA"/>
</dbReference>